<reference evidence="1 2" key="1">
    <citation type="submission" date="2018-05" db="EMBL/GenBank/DDBJ databases">
        <title>Genome Sequence of an Efficient Indole-Degrading Bacterium, Alcaligenes sp.YBY.</title>
        <authorList>
            <person name="Yang B."/>
        </authorList>
    </citation>
    <scope>NUCLEOTIDE SEQUENCE [LARGE SCALE GENOMIC DNA]</scope>
    <source>
        <strain evidence="1 2">YBY</strain>
    </source>
</reference>
<dbReference type="Pfam" id="PF08543">
    <property type="entry name" value="Phos_pyr_kin"/>
    <property type="match status" value="1"/>
</dbReference>
<organism evidence="1 2">
    <name type="scientific">Alcaligenes faecalis</name>
    <dbReference type="NCBI Taxonomy" id="511"/>
    <lineage>
        <taxon>Bacteria</taxon>
        <taxon>Pseudomonadati</taxon>
        <taxon>Pseudomonadota</taxon>
        <taxon>Betaproteobacteria</taxon>
        <taxon>Burkholderiales</taxon>
        <taxon>Alcaligenaceae</taxon>
        <taxon>Alcaligenes</taxon>
    </lineage>
</organism>
<name>A0A2U2BIA3_ALCFA</name>
<accession>A0A2U2BIA3</accession>
<keyword evidence="1" id="KW-0808">Transferase</keyword>
<dbReference type="GO" id="GO:0009228">
    <property type="term" value="P:thiamine biosynthetic process"/>
    <property type="evidence" value="ECO:0007669"/>
    <property type="project" value="TreeGrafter"/>
</dbReference>
<dbReference type="PANTHER" id="PTHR20858:SF17">
    <property type="entry name" value="HYDROXYMETHYLPYRIMIDINE_PHOSPHOMETHYLPYRIMIDINE KINASE THI20-RELATED"/>
    <property type="match status" value="1"/>
</dbReference>
<dbReference type="Proteomes" id="UP000245216">
    <property type="component" value="Unassembled WGS sequence"/>
</dbReference>
<dbReference type="EMBL" id="QEXO01000003">
    <property type="protein sequence ID" value="PWE13740.1"/>
    <property type="molecule type" value="Genomic_DNA"/>
</dbReference>
<dbReference type="SUPFAM" id="SSF53613">
    <property type="entry name" value="Ribokinase-like"/>
    <property type="match status" value="1"/>
</dbReference>
<protein>
    <submittedName>
        <fullName evidence="1">Phosphomethylpyrimidine kinase</fullName>
    </submittedName>
</protein>
<dbReference type="GO" id="GO:0008972">
    <property type="term" value="F:phosphomethylpyrimidine kinase activity"/>
    <property type="evidence" value="ECO:0007669"/>
    <property type="project" value="TreeGrafter"/>
</dbReference>
<dbReference type="GO" id="GO:0005829">
    <property type="term" value="C:cytosol"/>
    <property type="evidence" value="ECO:0007669"/>
    <property type="project" value="TreeGrafter"/>
</dbReference>
<dbReference type="GO" id="GO:0009229">
    <property type="term" value="P:thiamine diphosphate biosynthetic process"/>
    <property type="evidence" value="ECO:0007669"/>
    <property type="project" value="UniProtKB-UniPathway"/>
</dbReference>
<dbReference type="InterPro" id="IPR029056">
    <property type="entry name" value="Ribokinase-like"/>
</dbReference>
<keyword evidence="1" id="KW-0418">Kinase</keyword>
<evidence type="ECO:0000313" key="1">
    <source>
        <dbReference type="EMBL" id="PWE13740.1"/>
    </source>
</evidence>
<dbReference type="PANTHER" id="PTHR20858">
    <property type="entry name" value="PHOSPHOMETHYLPYRIMIDINE KINASE"/>
    <property type="match status" value="1"/>
</dbReference>
<proteinExistence type="predicted"/>
<dbReference type="InterPro" id="IPR013749">
    <property type="entry name" value="PM/HMP-P_kinase-1"/>
</dbReference>
<dbReference type="AlphaFoldDB" id="A0A2U2BIA3"/>
<comment type="caution">
    <text evidence="1">The sequence shown here is derived from an EMBL/GenBank/DDBJ whole genome shotgun (WGS) entry which is preliminary data.</text>
</comment>
<evidence type="ECO:0000313" key="2">
    <source>
        <dbReference type="Proteomes" id="UP000245216"/>
    </source>
</evidence>
<dbReference type="STRING" id="511.UZ73_13685"/>
<dbReference type="OrthoDB" id="9810880at2"/>
<dbReference type="Gene3D" id="3.40.1190.20">
    <property type="match status" value="1"/>
</dbReference>
<dbReference type="UniPathway" id="UPA00060">
    <property type="reaction ID" value="UER00138"/>
</dbReference>
<reference evidence="1 2" key="2">
    <citation type="submission" date="2018-05" db="EMBL/GenBank/DDBJ databases">
        <authorList>
            <person name="Lanie J.A."/>
            <person name="Ng W.-L."/>
            <person name="Kazmierczak K.M."/>
            <person name="Andrzejewski T.M."/>
            <person name="Davidsen T.M."/>
            <person name="Wayne K.J."/>
            <person name="Tettelin H."/>
            <person name="Glass J.I."/>
            <person name="Rusch D."/>
            <person name="Podicherti R."/>
            <person name="Tsui H.-C.T."/>
            <person name="Winkler M.E."/>
        </authorList>
    </citation>
    <scope>NUCLEOTIDE SEQUENCE [LARGE SCALE GENOMIC DNA]</scope>
    <source>
        <strain evidence="1 2">YBY</strain>
    </source>
</reference>
<gene>
    <name evidence="1" type="ORF">DF183_11220</name>
</gene>
<sequence>MCIQDKMAAEIKNSSPALALVLAPYDPSGGAHLPADSITGAHLGCHIVSVPTALLVRDSAQQENIQTLAEDIADDQARCLLEDMNIQAIKCGPVYSPEIASMVAELCSDYPELPLVLHLSAMPTGLDELDADDALDASLRLLLPLSSLLLIDHPSLERWQADELLGDTPDAVETLLNNGANAVLVTGVPGTAGQWHTRFQGHHGRLDYSMPLDGGLRQQDIDSLLATACLSFLAQGHELDNAVESALLHLQARASNTFQPGMGHRLFNPVAPQDD</sequence>
<dbReference type="GO" id="GO:0008902">
    <property type="term" value="F:hydroxymethylpyrimidine kinase activity"/>
    <property type="evidence" value="ECO:0007669"/>
    <property type="project" value="TreeGrafter"/>
</dbReference>